<evidence type="ECO:0000313" key="3">
    <source>
        <dbReference type="EMBL" id="KAK7462218.1"/>
    </source>
</evidence>
<evidence type="ECO:0000256" key="1">
    <source>
        <dbReference type="SAM" id="Phobius"/>
    </source>
</evidence>
<feature type="transmembrane region" description="Helical" evidence="1">
    <location>
        <begin position="20"/>
        <end position="43"/>
    </location>
</feature>
<dbReference type="InterPro" id="IPR045340">
    <property type="entry name" value="DUF6533"/>
</dbReference>
<protein>
    <recommendedName>
        <fullName evidence="2">DUF6533 domain-containing protein</fullName>
    </recommendedName>
</protein>
<feature type="transmembrane region" description="Helical" evidence="1">
    <location>
        <begin position="64"/>
        <end position="82"/>
    </location>
</feature>
<feature type="transmembrane region" description="Helical" evidence="1">
    <location>
        <begin position="248"/>
        <end position="266"/>
    </location>
</feature>
<keyword evidence="1" id="KW-0472">Membrane</keyword>
<keyword evidence="1" id="KW-1133">Transmembrane helix</keyword>
<gene>
    <name evidence="3" type="ORF">VKT23_007823</name>
</gene>
<dbReference type="Pfam" id="PF20151">
    <property type="entry name" value="DUF6533"/>
    <property type="match status" value="1"/>
</dbReference>
<dbReference type="Proteomes" id="UP001498398">
    <property type="component" value="Unassembled WGS sequence"/>
</dbReference>
<feature type="transmembrane region" description="Helical" evidence="1">
    <location>
        <begin position="218"/>
        <end position="242"/>
    </location>
</feature>
<proteinExistence type="predicted"/>
<dbReference type="EMBL" id="JBANRG010000011">
    <property type="protein sequence ID" value="KAK7462218.1"/>
    <property type="molecule type" value="Genomic_DNA"/>
</dbReference>
<feature type="transmembrane region" description="Helical" evidence="1">
    <location>
        <begin position="131"/>
        <end position="154"/>
    </location>
</feature>
<comment type="caution">
    <text evidence="3">The sequence shown here is derived from an EMBL/GenBank/DDBJ whole genome shotgun (WGS) entry which is preliminary data.</text>
</comment>
<feature type="transmembrane region" description="Helical" evidence="1">
    <location>
        <begin position="174"/>
        <end position="197"/>
    </location>
</feature>
<reference evidence="3 4" key="1">
    <citation type="submission" date="2024-01" db="EMBL/GenBank/DDBJ databases">
        <title>A draft genome for the cacao thread blight pathogen Marasmiellus scandens.</title>
        <authorList>
            <person name="Baruah I.K."/>
            <person name="Leung J."/>
            <person name="Bukari Y."/>
            <person name="Amoako-Attah I."/>
            <person name="Meinhardt L.W."/>
            <person name="Bailey B.A."/>
            <person name="Cohen S.P."/>
        </authorList>
    </citation>
    <scope>NUCLEOTIDE SEQUENCE [LARGE SCALE GENOMIC DNA]</scope>
    <source>
        <strain evidence="3 4">GH-19</strain>
    </source>
</reference>
<keyword evidence="1" id="KW-0812">Transmembrane</keyword>
<keyword evidence="4" id="KW-1185">Reference proteome</keyword>
<organism evidence="3 4">
    <name type="scientific">Marasmiellus scandens</name>
    <dbReference type="NCBI Taxonomy" id="2682957"/>
    <lineage>
        <taxon>Eukaryota</taxon>
        <taxon>Fungi</taxon>
        <taxon>Dikarya</taxon>
        <taxon>Basidiomycota</taxon>
        <taxon>Agaricomycotina</taxon>
        <taxon>Agaricomycetes</taxon>
        <taxon>Agaricomycetidae</taxon>
        <taxon>Agaricales</taxon>
        <taxon>Marasmiineae</taxon>
        <taxon>Omphalotaceae</taxon>
        <taxon>Marasmiellus</taxon>
    </lineage>
</organism>
<name>A0ABR1JMR4_9AGAR</name>
<feature type="transmembrane region" description="Helical" evidence="1">
    <location>
        <begin position="102"/>
        <end position="124"/>
    </location>
</feature>
<sequence length="328" mass="36935">MNATSSSSFSFLTPLDASGFTVEAQTASCSFVGSLTFLLYDILLTVDQEVELLRQRTWSLFKFLYIYVRYAPFFLQIPLLLVGTEITPRFQFTKHDCYLWEIYQGILLIAVMAPVDYILVARIYALYHTQVVVQILVSVAYITAIIFMSIGLGLSLPSSKYDGICHTVDVPSTFLFYGGAEVAFQTLLFLLTTYKFIKSLRKNGWNSTVRGVPITIMIVRDGTWAFFVLFGVVIAQALAYLADGDGGILYSWVLSSFSFCGYRILLNFTRIPRSRPATTTASQSILTTIVSQWSEYISPVPFEEWEAGSNVRDNGDRYYNEHSAENNA</sequence>
<accession>A0ABR1JMR4</accession>
<evidence type="ECO:0000313" key="4">
    <source>
        <dbReference type="Proteomes" id="UP001498398"/>
    </source>
</evidence>
<feature type="domain" description="DUF6533" evidence="2">
    <location>
        <begin position="30"/>
        <end position="74"/>
    </location>
</feature>
<evidence type="ECO:0000259" key="2">
    <source>
        <dbReference type="Pfam" id="PF20151"/>
    </source>
</evidence>